<name>A0A517M893_9BACT</name>
<dbReference type="AlphaFoldDB" id="A0A517M893"/>
<evidence type="ECO:0000259" key="2">
    <source>
        <dbReference type="SMART" id="SM00953"/>
    </source>
</evidence>
<keyword evidence="4" id="KW-1185">Reference proteome</keyword>
<evidence type="ECO:0000313" key="3">
    <source>
        <dbReference type="EMBL" id="QDS91108.1"/>
    </source>
</evidence>
<feature type="domain" description="RES" evidence="2">
    <location>
        <begin position="110"/>
        <end position="250"/>
    </location>
</feature>
<sequence length="266" mass="28744">MPDPLNNMISADEASTTEAPAEQNTTQDVTQETVPQPTAAEGGQGTGYHHKSADLVRQGIAMSKKKVIPTDPPEVIERFELIAGLYPDAGGFDDVIVRTVGAKYANMNSFYSGVGAAKAGGRWNPKGLEAIYASLDVETATLEANQDFIYRGFPMTAIEPRVTAAAKVELSKVLDLTDSNILKTLGFTQKTLIQEDWRALQEVGEESWTQAIGRDSCIAKFEALIVASARKIDGKNIVIFPENLSNTSKIDILDILDILGSDQLPT</sequence>
<accession>A0A517M893</accession>
<dbReference type="SMART" id="SM00953">
    <property type="entry name" value="RES"/>
    <property type="match status" value="1"/>
</dbReference>
<dbReference type="InterPro" id="IPR014914">
    <property type="entry name" value="RES_dom"/>
</dbReference>
<protein>
    <submittedName>
        <fullName evidence="3">RES domain protein</fullName>
    </submittedName>
</protein>
<evidence type="ECO:0000313" key="4">
    <source>
        <dbReference type="Proteomes" id="UP000319557"/>
    </source>
</evidence>
<reference evidence="3 4" key="1">
    <citation type="submission" date="2019-02" db="EMBL/GenBank/DDBJ databases">
        <title>Deep-cultivation of Planctomycetes and their phenomic and genomic characterization uncovers novel biology.</title>
        <authorList>
            <person name="Wiegand S."/>
            <person name="Jogler M."/>
            <person name="Boedeker C."/>
            <person name="Pinto D."/>
            <person name="Vollmers J."/>
            <person name="Rivas-Marin E."/>
            <person name="Kohn T."/>
            <person name="Peeters S.H."/>
            <person name="Heuer A."/>
            <person name="Rast P."/>
            <person name="Oberbeckmann S."/>
            <person name="Bunk B."/>
            <person name="Jeske O."/>
            <person name="Meyerdierks A."/>
            <person name="Storesund J.E."/>
            <person name="Kallscheuer N."/>
            <person name="Luecker S."/>
            <person name="Lage O.M."/>
            <person name="Pohl T."/>
            <person name="Merkel B.J."/>
            <person name="Hornburger P."/>
            <person name="Mueller R.-W."/>
            <person name="Bruemmer F."/>
            <person name="Labrenz M."/>
            <person name="Spormann A.M."/>
            <person name="Op den Camp H."/>
            <person name="Overmann J."/>
            <person name="Amann R."/>
            <person name="Jetten M.S.M."/>
            <person name="Mascher T."/>
            <person name="Medema M.H."/>
            <person name="Devos D.P."/>
            <person name="Kaster A.-K."/>
            <person name="Ovreas L."/>
            <person name="Rohde M."/>
            <person name="Galperin M.Y."/>
            <person name="Jogler C."/>
        </authorList>
    </citation>
    <scope>NUCLEOTIDE SEQUENCE [LARGE SCALE GENOMIC DNA]</scope>
    <source>
        <strain evidence="3 4">EC9</strain>
    </source>
</reference>
<dbReference type="Proteomes" id="UP000319557">
    <property type="component" value="Chromosome"/>
</dbReference>
<dbReference type="OrthoDB" id="282294at2"/>
<dbReference type="KEGG" id="ruv:EC9_53280"/>
<evidence type="ECO:0000256" key="1">
    <source>
        <dbReference type="SAM" id="MobiDB-lite"/>
    </source>
</evidence>
<dbReference type="Pfam" id="PF08808">
    <property type="entry name" value="RES"/>
    <property type="match status" value="1"/>
</dbReference>
<feature type="region of interest" description="Disordered" evidence="1">
    <location>
        <begin position="1"/>
        <end position="50"/>
    </location>
</feature>
<dbReference type="EMBL" id="CP036261">
    <property type="protein sequence ID" value="QDS91108.1"/>
    <property type="molecule type" value="Genomic_DNA"/>
</dbReference>
<proteinExistence type="predicted"/>
<feature type="compositionally biased region" description="Polar residues" evidence="1">
    <location>
        <begin position="7"/>
        <end position="36"/>
    </location>
</feature>
<gene>
    <name evidence="3" type="ORF">EC9_53280</name>
</gene>
<organism evidence="3 4">
    <name type="scientific">Rosistilla ulvae</name>
    <dbReference type="NCBI Taxonomy" id="1930277"/>
    <lineage>
        <taxon>Bacteria</taxon>
        <taxon>Pseudomonadati</taxon>
        <taxon>Planctomycetota</taxon>
        <taxon>Planctomycetia</taxon>
        <taxon>Pirellulales</taxon>
        <taxon>Pirellulaceae</taxon>
        <taxon>Rosistilla</taxon>
    </lineage>
</organism>